<feature type="transmembrane region" description="Helical" evidence="7">
    <location>
        <begin position="12"/>
        <end position="34"/>
    </location>
</feature>
<keyword evidence="2" id="KW-0813">Transport</keyword>
<evidence type="ECO:0000313" key="8">
    <source>
        <dbReference type="Proteomes" id="UP000887540"/>
    </source>
</evidence>
<reference evidence="9" key="1">
    <citation type="submission" date="2022-11" db="UniProtKB">
        <authorList>
            <consortium name="WormBaseParasite"/>
        </authorList>
    </citation>
    <scope>IDENTIFICATION</scope>
</reference>
<evidence type="ECO:0000256" key="1">
    <source>
        <dbReference type="ARBA" id="ARBA00004141"/>
    </source>
</evidence>
<name>A0A914EIP6_9BILA</name>
<dbReference type="InterPro" id="IPR037272">
    <property type="entry name" value="SNS_sf"/>
</dbReference>
<dbReference type="GO" id="GO:0043005">
    <property type="term" value="C:neuron projection"/>
    <property type="evidence" value="ECO:0007669"/>
    <property type="project" value="TreeGrafter"/>
</dbReference>
<protein>
    <submittedName>
        <fullName evidence="9">Uncharacterized protein</fullName>
    </submittedName>
</protein>
<keyword evidence="5 7" id="KW-1133">Transmembrane helix</keyword>
<sequence>MKSMIGYYPSAWWKFCWVFATPAVCMGVMIFGLIKYTPLKIDAYNYEYPMWGHVFGWFLSLSSMLCIPAYAIYLWIVTEGSTSEKFEKLFRPKVDLTPVDEDNVDGHVIPMYEFS</sequence>
<keyword evidence="4" id="KW-0769">Symport</keyword>
<dbReference type="Proteomes" id="UP000887540">
    <property type="component" value="Unplaced"/>
</dbReference>
<proteinExistence type="predicted"/>
<feature type="transmembrane region" description="Helical" evidence="7">
    <location>
        <begin position="54"/>
        <end position="76"/>
    </location>
</feature>
<dbReference type="SUPFAM" id="SSF161070">
    <property type="entry name" value="SNF-like"/>
    <property type="match status" value="1"/>
</dbReference>
<keyword evidence="8" id="KW-1185">Reference proteome</keyword>
<comment type="subcellular location">
    <subcellularLocation>
        <location evidence="1">Membrane</location>
        <topology evidence="1">Multi-pass membrane protein</topology>
    </subcellularLocation>
</comment>
<dbReference type="AlphaFoldDB" id="A0A914EIP6"/>
<evidence type="ECO:0000256" key="4">
    <source>
        <dbReference type="ARBA" id="ARBA00022847"/>
    </source>
</evidence>
<dbReference type="Pfam" id="PF00209">
    <property type="entry name" value="SNF"/>
    <property type="match status" value="1"/>
</dbReference>
<accession>A0A914EIP6</accession>
<organism evidence="8 9">
    <name type="scientific">Acrobeloides nanus</name>
    <dbReference type="NCBI Taxonomy" id="290746"/>
    <lineage>
        <taxon>Eukaryota</taxon>
        <taxon>Metazoa</taxon>
        <taxon>Ecdysozoa</taxon>
        <taxon>Nematoda</taxon>
        <taxon>Chromadorea</taxon>
        <taxon>Rhabditida</taxon>
        <taxon>Tylenchina</taxon>
        <taxon>Cephalobomorpha</taxon>
        <taxon>Cephaloboidea</taxon>
        <taxon>Cephalobidae</taxon>
        <taxon>Acrobeloides</taxon>
    </lineage>
</organism>
<evidence type="ECO:0000256" key="6">
    <source>
        <dbReference type="ARBA" id="ARBA00023136"/>
    </source>
</evidence>
<dbReference type="WBParaSite" id="ACRNAN_scaffold8007.g21715.t1">
    <property type="protein sequence ID" value="ACRNAN_scaffold8007.g21715.t1"/>
    <property type="gene ID" value="ACRNAN_scaffold8007.g21715"/>
</dbReference>
<evidence type="ECO:0000256" key="2">
    <source>
        <dbReference type="ARBA" id="ARBA00022448"/>
    </source>
</evidence>
<dbReference type="GO" id="GO:0005886">
    <property type="term" value="C:plasma membrane"/>
    <property type="evidence" value="ECO:0007669"/>
    <property type="project" value="TreeGrafter"/>
</dbReference>
<keyword evidence="3 7" id="KW-0812">Transmembrane</keyword>
<dbReference type="PANTHER" id="PTHR11616:SF265">
    <property type="entry name" value="TRANSPORTER"/>
    <property type="match status" value="1"/>
</dbReference>
<dbReference type="InterPro" id="IPR000175">
    <property type="entry name" value="Na/ntran_symport"/>
</dbReference>
<evidence type="ECO:0000256" key="3">
    <source>
        <dbReference type="ARBA" id="ARBA00022692"/>
    </source>
</evidence>
<dbReference type="GO" id="GO:0005332">
    <property type="term" value="F:gamma-aminobutyric acid:sodium:chloride symporter activity"/>
    <property type="evidence" value="ECO:0007669"/>
    <property type="project" value="TreeGrafter"/>
</dbReference>
<keyword evidence="6 7" id="KW-0472">Membrane</keyword>
<dbReference type="PANTHER" id="PTHR11616">
    <property type="entry name" value="SODIUM/CHLORIDE DEPENDENT TRANSPORTER"/>
    <property type="match status" value="1"/>
</dbReference>
<evidence type="ECO:0000256" key="7">
    <source>
        <dbReference type="SAM" id="Phobius"/>
    </source>
</evidence>
<evidence type="ECO:0000313" key="9">
    <source>
        <dbReference type="WBParaSite" id="ACRNAN_scaffold8007.g21715.t1"/>
    </source>
</evidence>
<dbReference type="PROSITE" id="PS50267">
    <property type="entry name" value="NA_NEUROTRAN_SYMP_3"/>
    <property type="match status" value="1"/>
</dbReference>
<evidence type="ECO:0000256" key="5">
    <source>
        <dbReference type="ARBA" id="ARBA00022989"/>
    </source>
</evidence>